<keyword evidence="6 7" id="KW-0472">Membrane</keyword>
<evidence type="ECO:0000256" key="3">
    <source>
        <dbReference type="ARBA" id="ARBA00022692"/>
    </source>
</evidence>
<dbReference type="AlphaFoldDB" id="A0A4R6BF42"/>
<dbReference type="Pfam" id="PF04172">
    <property type="entry name" value="LrgB"/>
    <property type="match status" value="1"/>
</dbReference>
<evidence type="ECO:0000256" key="1">
    <source>
        <dbReference type="ARBA" id="ARBA00004141"/>
    </source>
</evidence>
<feature type="transmembrane region" description="Helical" evidence="7">
    <location>
        <begin position="12"/>
        <end position="28"/>
    </location>
</feature>
<protein>
    <recommendedName>
        <fullName evidence="7">Antiholin-like protein LrgB</fullName>
    </recommendedName>
</protein>
<evidence type="ECO:0000313" key="9">
    <source>
        <dbReference type="Proteomes" id="UP000295310"/>
    </source>
</evidence>
<dbReference type="GO" id="GO:0031640">
    <property type="term" value="P:killing of cells of another organism"/>
    <property type="evidence" value="ECO:0007669"/>
    <property type="project" value="UniProtKB-KW"/>
</dbReference>
<organism evidence="8 9">
    <name type="scientific">Macrococcus brunensis</name>
    <dbReference type="NCBI Taxonomy" id="198483"/>
    <lineage>
        <taxon>Bacteria</taxon>
        <taxon>Bacillati</taxon>
        <taxon>Bacillota</taxon>
        <taxon>Bacilli</taxon>
        <taxon>Bacillales</taxon>
        <taxon>Staphylococcaceae</taxon>
        <taxon>Macrococcus</taxon>
    </lineage>
</organism>
<feature type="transmembrane region" description="Helical" evidence="7">
    <location>
        <begin position="67"/>
        <end position="84"/>
    </location>
</feature>
<evidence type="ECO:0000256" key="4">
    <source>
        <dbReference type="ARBA" id="ARBA00022852"/>
    </source>
</evidence>
<dbReference type="PANTHER" id="PTHR30249:SF0">
    <property type="entry name" value="PLASTIDAL GLYCOLATE_GLYCERATE TRANSLOCATOR 1, CHLOROPLASTIC"/>
    <property type="match status" value="1"/>
</dbReference>
<gene>
    <name evidence="7 8" type="primary">lrgB</name>
    <name evidence="8" type="ORF">ERX27_02840</name>
</gene>
<comment type="function">
    <text evidence="7">Inhibits the expression or activity of extracellular murein hydrolases by interacting, possibly with LrgA, with the holin-like protein CidA. The LrgAB and CidA proteins may affect the proton motive force of the membrane. May be involved in programmed cell death (PCD), possibly triggering PCD in response to antibiotics and environmental stresses.</text>
</comment>
<dbReference type="HAMAP" id="MF_01142">
    <property type="entry name" value="LrgB"/>
    <property type="match status" value="1"/>
</dbReference>
<dbReference type="NCBIfam" id="NF003291">
    <property type="entry name" value="PRK04288.1"/>
    <property type="match status" value="1"/>
</dbReference>
<dbReference type="GO" id="GO:0005886">
    <property type="term" value="C:plasma membrane"/>
    <property type="evidence" value="ECO:0007669"/>
    <property type="project" value="UniProtKB-SubCell"/>
</dbReference>
<keyword evidence="5 7" id="KW-1133">Transmembrane helix</keyword>
<dbReference type="OrthoDB" id="9811701at2"/>
<dbReference type="GO" id="GO:0012501">
    <property type="term" value="P:programmed cell death"/>
    <property type="evidence" value="ECO:0007669"/>
    <property type="project" value="UniProtKB-UniRule"/>
</dbReference>
<feature type="transmembrane region" description="Helical" evidence="7">
    <location>
        <begin position="93"/>
        <end position="113"/>
    </location>
</feature>
<keyword evidence="2 7" id="KW-1003">Cell membrane</keyword>
<feature type="transmembrane region" description="Helical" evidence="7">
    <location>
        <begin position="35"/>
        <end position="55"/>
    </location>
</feature>
<dbReference type="InterPro" id="IPR007300">
    <property type="entry name" value="CidB/LrgB"/>
</dbReference>
<evidence type="ECO:0000256" key="6">
    <source>
        <dbReference type="ARBA" id="ARBA00023136"/>
    </source>
</evidence>
<keyword evidence="3 7" id="KW-0812">Transmembrane</keyword>
<dbReference type="EMBL" id="SCWA01000004">
    <property type="protein sequence ID" value="TDL98388.1"/>
    <property type="molecule type" value="Genomic_DNA"/>
</dbReference>
<evidence type="ECO:0000256" key="5">
    <source>
        <dbReference type="ARBA" id="ARBA00022989"/>
    </source>
</evidence>
<dbReference type="PANTHER" id="PTHR30249">
    <property type="entry name" value="PUTATIVE SEROTONIN TRANSPORTER"/>
    <property type="match status" value="1"/>
</dbReference>
<comment type="subcellular location">
    <subcellularLocation>
        <location evidence="7">Cell membrane</location>
        <topology evidence="7">Multi-pass membrane protein</topology>
    </subcellularLocation>
    <subcellularLocation>
        <location evidence="1">Membrane</location>
        <topology evidence="1">Multi-pass membrane protein</topology>
    </subcellularLocation>
</comment>
<dbReference type="Proteomes" id="UP000295310">
    <property type="component" value="Unassembled WGS sequence"/>
</dbReference>
<comment type="similarity">
    <text evidence="7">Belongs to the CidB/LrgB family. LrgB subfamily.</text>
</comment>
<accession>A0A4R6BF42</accession>
<dbReference type="InterPro" id="IPR024891">
    <property type="entry name" value="Antiholin-like_LrgB"/>
</dbReference>
<feature type="transmembrane region" description="Helical" evidence="7">
    <location>
        <begin position="212"/>
        <end position="234"/>
    </location>
</feature>
<keyword evidence="9" id="KW-1185">Reference proteome</keyword>
<keyword evidence="4 7" id="KW-0204">Cytolysis</keyword>
<sequence length="268" mass="29362">MWEALGAHTPYFGILLTIVPFMVGQYLFKKTNGFFLFAPLFVGMIFGIFFLKMTGISYENYQEGGKIVGFFLEPATICFAIPLYKKRDVLKKYWMQIIGGIALGTTGALFIIYGVAKLFGFDTDIIASMLPQAATTAIALLVAESINGIPELTSLAVILNAVIIYALGNKMLKLFHINHPIARGLALGTSGHSLGVSAAQELGEVETSMASIAIVLVGVIVVVVVPILATIFFISRKRMRRGHPFFNVYFVGSESHCVLLFRIIQVLR</sequence>
<name>A0A4R6BF42_9STAP</name>
<dbReference type="GO" id="GO:0019835">
    <property type="term" value="P:cytolysis"/>
    <property type="evidence" value="ECO:0007669"/>
    <property type="project" value="UniProtKB-UniRule"/>
</dbReference>
<evidence type="ECO:0000313" key="8">
    <source>
        <dbReference type="EMBL" id="TDL98388.1"/>
    </source>
</evidence>
<feature type="transmembrane region" description="Helical" evidence="7">
    <location>
        <begin position="125"/>
        <end position="142"/>
    </location>
</feature>
<proteinExistence type="inferred from homology"/>
<evidence type="ECO:0000256" key="7">
    <source>
        <dbReference type="HAMAP-Rule" id="MF_01142"/>
    </source>
</evidence>
<evidence type="ECO:0000256" key="2">
    <source>
        <dbReference type="ARBA" id="ARBA00022475"/>
    </source>
</evidence>
<comment type="caution">
    <text evidence="8">The sequence shown here is derived from an EMBL/GenBank/DDBJ whole genome shotgun (WGS) entry which is preliminary data.</text>
</comment>
<feature type="transmembrane region" description="Helical" evidence="7">
    <location>
        <begin position="149"/>
        <end position="168"/>
    </location>
</feature>
<reference evidence="8 9" key="1">
    <citation type="submission" date="2019-01" db="EMBL/GenBank/DDBJ databases">
        <title>Draft genome sequences of the type strains of six Macrococcus species.</title>
        <authorList>
            <person name="Mazhar S."/>
            <person name="Altermann E."/>
            <person name="Hill C."/>
            <person name="Mcauliffe O."/>
        </authorList>
    </citation>
    <scope>NUCLEOTIDE SEQUENCE [LARGE SCALE GENOMIC DNA]</scope>
    <source>
        <strain evidence="8 9">CCM4811</strain>
    </source>
</reference>